<dbReference type="InterPro" id="IPR006133">
    <property type="entry name" value="DNA-dir_DNA_pol_B_exonuc"/>
</dbReference>
<dbReference type="GO" id="GO:0016035">
    <property type="term" value="C:zeta DNA polymerase complex"/>
    <property type="evidence" value="ECO:0007669"/>
    <property type="project" value="InterPro"/>
</dbReference>
<name>A0AAN8UJ79_9MAGN</name>
<dbReference type="PANTHER" id="PTHR45812">
    <property type="entry name" value="DNA POLYMERASE ZETA CATALYTIC SUBUNIT"/>
    <property type="match status" value="1"/>
</dbReference>
<keyword evidence="3" id="KW-1185">Reference proteome</keyword>
<dbReference type="GO" id="GO:0003887">
    <property type="term" value="F:DNA-directed DNA polymerase activity"/>
    <property type="evidence" value="ECO:0007669"/>
    <property type="project" value="UniProtKB-KW"/>
</dbReference>
<dbReference type="InterPro" id="IPR012337">
    <property type="entry name" value="RNaseH-like_sf"/>
</dbReference>
<dbReference type="PANTHER" id="PTHR45812:SF1">
    <property type="entry name" value="DNA POLYMERASE ZETA CATALYTIC SUBUNIT"/>
    <property type="match status" value="1"/>
</dbReference>
<reference evidence="2 3" key="1">
    <citation type="submission" date="2023-12" db="EMBL/GenBank/DDBJ databases">
        <title>A high-quality genome assembly for Dillenia turbinata (Dilleniales).</title>
        <authorList>
            <person name="Chanderbali A."/>
        </authorList>
    </citation>
    <scope>NUCLEOTIDE SEQUENCE [LARGE SCALE GENOMIC DNA]</scope>
    <source>
        <strain evidence="2">LSX21</strain>
        <tissue evidence="2">Leaf</tissue>
    </source>
</reference>
<keyword evidence="2" id="KW-0540">Nuclease</keyword>
<dbReference type="Proteomes" id="UP001370490">
    <property type="component" value="Unassembled WGS sequence"/>
</dbReference>
<proteinExistence type="predicted"/>
<keyword evidence="2" id="KW-0239">DNA-directed DNA polymerase</keyword>
<dbReference type="Pfam" id="PF03104">
    <property type="entry name" value="DNA_pol_B_exo1"/>
    <property type="match status" value="1"/>
</dbReference>
<dbReference type="GO" id="GO:0042276">
    <property type="term" value="P:error-prone translesion synthesis"/>
    <property type="evidence" value="ECO:0007669"/>
    <property type="project" value="TreeGrafter"/>
</dbReference>
<keyword evidence="2" id="KW-0548">Nucleotidyltransferase</keyword>
<gene>
    <name evidence="2" type="ORF">RJ641_023656</name>
</gene>
<keyword evidence="2" id="KW-0269">Exonuclease</keyword>
<evidence type="ECO:0000259" key="1">
    <source>
        <dbReference type="Pfam" id="PF03104"/>
    </source>
</evidence>
<dbReference type="GO" id="GO:0000724">
    <property type="term" value="P:double-strand break repair via homologous recombination"/>
    <property type="evidence" value="ECO:0007669"/>
    <property type="project" value="TreeGrafter"/>
</dbReference>
<comment type="caution">
    <text evidence="2">The sequence shown here is derived from an EMBL/GenBank/DDBJ whole genome shotgun (WGS) entry which is preliminary data.</text>
</comment>
<organism evidence="2 3">
    <name type="scientific">Dillenia turbinata</name>
    <dbReference type="NCBI Taxonomy" id="194707"/>
    <lineage>
        <taxon>Eukaryota</taxon>
        <taxon>Viridiplantae</taxon>
        <taxon>Streptophyta</taxon>
        <taxon>Embryophyta</taxon>
        <taxon>Tracheophyta</taxon>
        <taxon>Spermatophyta</taxon>
        <taxon>Magnoliopsida</taxon>
        <taxon>eudicotyledons</taxon>
        <taxon>Gunneridae</taxon>
        <taxon>Pentapetalae</taxon>
        <taxon>Dilleniales</taxon>
        <taxon>Dilleniaceae</taxon>
        <taxon>Dillenia</taxon>
    </lineage>
</organism>
<protein>
    <submittedName>
        <fullName evidence="2">DNA-directed DNA polymerase, family B, exonuclease domain</fullName>
    </submittedName>
</protein>
<evidence type="ECO:0000313" key="2">
    <source>
        <dbReference type="EMBL" id="KAK6911563.1"/>
    </source>
</evidence>
<accession>A0AAN8UJ79</accession>
<dbReference type="GO" id="GO:0004527">
    <property type="term" value="F:exonuclease activity"/>
    <property type="evidence" value="ECO:0007669"/>
    <property type="project" value="UniProtKB-KW"/>
</dbReference>
<dbReference type="AlphaFoldDB" id="A0AAN8UJ79"/>
<evidence type="ECO:0000313" key="3">
    <source>
        <dbReference type="Proteomes" id="UP001370490"/>
    </source>
</evidence>
<dbReference type="InterPro" id="IPR030559">
    <property type="entry name" value="PolZ_Rev3"/>
</dbReference>
<sequence length="196" mass="21648">MRTWTALQRICFFSPKEDSDSVSEVHVLNGGDTEHLQRNLNGICGCNVCISPEEKQLFDRFVKVIGSFDPDILMGWEIQGSSLGFLAERAAYLGIGLLNRIPQMPSESKMNAKYSETPDGVKEDTLPEELISDHTPVEGAIIGDKWGRTHASGVHVGGRIVLNINRTSELAQVFGIDFFSVLSEVHNTVLNLCSRD</sequence>
<dbReference type="GO" id="GO:0005634">
    <property type="term" value="C:nucleus"/>
    <property type="evidence" value="ECO:0007669"/>
    <property type="project" value="TreeGrafter"/>
</dbReference>
<dbReference type="SUPFAM" id="SSF53098">
    <property type="entry name" value="Ribonuclease H-like"/>
    <property type="match status" value="1"/>
</dbReference>
<dbReference type="EMBL" id="JBAMMX010000028">
    <property type="protein sequence ID" value="KAK6911563.1"/>
    <property type="molecule type" value="Genomic_DNA"/>
</dbReference>
<keyword evidence="2" id="KW-0378">Hydrolase</keyword>
<dbReference type="InterPro" id="IPR036397">
    <property type="entry name" value="RNaseH_sf"/>
</dbReference>
<dbReference type="GO" id="GO:0003676">
    <property type="term" value="F:nucleic acid binding"/>
    <property type="evidence" value="ECO:0007669"/>
    <property type="project" value="InterPro"/>
</dbReference>
<keyword evidence="2" id="KW-0808">Transferase</keyword>
<dbReference type="Gene3D" id="3.30.420.10">
    <property type="entry name" value="Ribonuclease H-like superfamily/Ribonuclease H"/>
    <property type="match status" value="1"/>
</dbReference>
<feature type="domain" description="DNA-directed DNA polymerase family B exonuclease" evidence="1">
    <location>
        <begin position="43"/>
        <end position="104"/>
    </location>
</feature>